<reference evidence="2" key="1">
    <citation type="submission" date="2016-11" db="UniProtKB">
        <authorList>
            <consortium name="WormBaseParasite"/>
        </authorList>
    </citation>
    <scope>IDENTIFICATION</scope>
    <source>
        <strain evidence="2">KR3021</strain>
    </source>
</reference>
<sequence>MIFFKLNIIFLFFFVFVAFGQDVNSNKHIDEQATIHLNHQNHDGSPDPNFGINYKEPKKIRCYECHSESSGNWYSTCTKKRFCMGLWCVAGPDGSGTFRGCMDVLPFLQHESKCIDYKDEDGIIKRNCYCNEEYCNSSAKQSLNLSIMTLLFFSAYLII</sequence>
<dbReference type="WBParaSite" id="RSKR_0000726500.1">
    <property type="protein sequence ID" value="RSKR_0000726500.1"/>
    <property type="gene ID" value="RSKR_0000726500"/>
</dbReference>
<dbReference type="Proteomes" id="UP000095286">
    <property type="component" value="Unplaced"/>
</dbReference>
<name>A0AC35U473_9BILA</name>
<proteinExistence type="predicted"/>
<evidence type="ECO:0000313" key="1">
    <source>
        <dbReference type="Proteomes" id="UP000095286"/>
    </source>
</evidence>
<protein>
    <submittedName>
        <fullName evidence="2">Activin_recp domain-containing protein</fullName>
    </submittedName>
</protein>
<evidence type="ECO:0000313" key="2">
    <source>
        <dbReference type="WBParaSite" id="RSKR_0000726500.1"/>
    </source>
</evidence>
<organism evidence="1 2">
    <name type="scientific">Rhabditophanes sp. KR3021</name>
    <dbReference type="NCBI Taxonomy" id="114890"/>
    <lineage>
        <taxon>Eukaryota</taxon>
        <taxon>Metazoa</taxon>
        <taxon>Ecdysozoa</taxon>
        <taxon>Nematoda</taxon>
        <taxon>Chromadorea</taxon>
        <taxon>Rhabditida</taxon>
        <taxon>Tylenchina</taxon>
        <taxon>Panagrolaimomorpha</taxon>
        <taxon>Strongyloidoidea</taxon>
        <taxon>Alloionematidae</taxon>
        <taxon>Rhabditophanes</taxon>
    </lineage>
</organism>
<accession>A0AC35U473</accession>